<dbReference type="Proteomes" id="UP000002212">
    <property type="component" value="Plasmid pROB01"/>
</dbReference>
<proteinExistence type="predicted"/>
<evidence type="ECO:0000313" key="3">
    <source>
        <dbReference type="Proteomes" id="UP000002212"/>
    </source>
</evidence>
<dbReference type="HOGENOM" id="CLU_739471_0_0_11"/>
<sequence length="374" mass="40807">MRIFISSVRSGLEPERDSLPGLIQAVAHEPVRFEDFGAQPHPSREACIRGVDSSDVYLLLLGPKYGHVFPETGQSATHDEWVAALTRGMPRLVFRKVGVDFEPKQDEFARMVGDYSTGNFYGEFTDAVDLQSKVVQALRTLDTLPTALTYERLTEPVAFAWKDQWDRPPAGPQRQDPYVELHVRPLDGEPRSARLMRTLPEQLISALRTAGALPPEAGASPDATSDAVVVELPTRGPAGFEQTRPTELRGVRVDGTGQCSLWWSLPYDSLSSIIDAEELTATTARHLRLIGAMKLLTGERFALGIGLGGKQRSITEDKVTGVPRSRVSLGFGSVPTVRVDPDESLSAAAFDRGAEESAQVLVAGLLDAFRASTR</sequence>
<dbReference type="InterPro" id="IPR025139">
    <property type="entry name" value="DUF4062"/>
</dbReference>
<evidence type="ECO:0000313" key="2">
    <source>
        <dbReference type="EMBL" id="BAH56083.1"/>
    </source>
</evidence>
<geneLocation type="plasmid" evidence="2 3">
    <name>pROB01</name>
</geneLocation>
<accession>C1BCM8</accession>
<name>C1BCM8_RHOOB</name>
<dbReference type="KEGG" id="rop:ROP_pROB01-05840"/>
<protein>
    <recommendedName>
        <fullName evidence="1">DUF4062 domain-containing protein</fullName>
    </recommendedName>
</protein>
<dbReference type="PATRIC" id="fig|632772.20.peg.8360"/>
<dbReference type="RefSeq" id="WP_012687044.1">
    <property type="nucleotide sequence ID" value="NC_012520.1"/>
</dbReference>
<dbReference type="AlphaFoldDB" id="C1BCM8"/>
<keyword evidence="2" id="KW-0614">Plasmid</keyword>
<gene>
    <name evidence="2" type="ordered locus">ROP_pROB01-05840</name>
</gene>
<dbReference type="EMBL" id="AP011116">
    <property type="protein sequence ID" value="BAH56083.1"/>
    <property type="molecule type" value="Genomic_DNA"/>
</dbReference>
<evidence type="ECO:0000259" key="1">
    <source>
        <dbReference type="Pfam" id="PF13271"/>
    </source>
</evidence>
<dbReference type="OrthoDB" id="3542505at2"/>
<reference evidence="2 3" key="1">
    <citation type="submission" date="2009-03" db="EMBL/GenBank/DDBJ databases">
        <title>Comparison of the complete genome sequences of Rhodococcus erythropolis PR4 and Rhodococcus opacus B4.</title>
        <authorList>
            <person name="Takarada H."/>
            <person name="Sekine M."/>
            <person name="Hosoyama A."/>
            <person name="Yamada R."/>
            <person name="Fujisawa T."/>
            <person name="Omata S."/>
            <person name="Shimizu A."/>
            <person name="Tsukatani N."/>
            <person name="Tanikawa S."/>
            <person name="Fujita N."/>
            <person name="Harayama S."/>
        </authorList>
    </citation>
    <scope>NUCLEOTIDE SEQUENCE [LARGE SCALE GENOMIC DNA]</scope>
    <source>
        <strain evidence="2 3">B4</strain>
        <plasmid evidence="2 3">pROB01</plasmid>
    </source>
</reference>
<dbReference type="Pfam" id="PF13271">
    <property type="entry name" value="DUF4062"/>
    <property type="match status" value="1"/>
</dbReference>
<feature type="domain" description="DUF4062" evidence="1">
    <location>
        <begin position="2"/>
        <end position="83"/>
    </location>
</feature>
<organism evidence="2 3">
    <name type="scientific">Rhodococcus opacus (strain B4)</name>
    <dbReference type="NCBI Taxonomy" id="632772"/>
    <lineage>
        <taxon>Bacteria</taxon>
        <taxon>Bacillati</taxon>
        <taxon>Actinomycetota</taxon>
        <taxon>Actinomycetes</taxon>
        <taxon>Mycobacteriales</taxon>
        <taxon>Nocardiaceae</taxon>
        <taxon>Rhodococcus</taxon>
    </lineage>
</organism>